<evidence type="ECO:0000256" key="1">
    <source>
        <dbReference type="SAM" id="Phobius"/>
    </source>
</evidence>
<accession>U2JCN0</accession>
<feature type="transmembrane region" description="Helical" evidence="1">
    <location>
        <begin position="49"/>
        <end position="73"/>
    </location>
</feature>
<dbReference type="EMBL" id="ATDL01000006">
    <property type="protein sequence ID" value="ERJ60433.1"/>
    <property type="molecule type" value="Genomic_DNA"/>
</dbReference>
<evidence type="ECO:0000313" key="2">
    <source>
        <dbReference type="EMBL" id="ERJ60433.1"/>
    </source>
</evidence>
<dbReference type="STRING" id="1346330.M472_16900"/>
<keyword evidence="1" id="KW-0812">Transmembrane</keyword>
<reference evidence="2 3" key="1">
    <citation type="journal article" date="2013" name="Genome Announc.">
        <title>The Draft Genome Sequence of Sphingomonas paucimobilis Strain HER1398 (Proteobacteria), Host to the Giant PAU Phage, Indicates That It Is a Member of the Genus Sphingobacterium (Bacteroidetes).</title>
        <authorList>
            <person name="White R.A.III."/>
            <person name="Suttle C.A."/>
        </authorList>
    </citation>
    <scope>NUCLEOTIDE SEQUENCE [LARGE SCALE GENOMIC DNA]</scope>
    <source>
        <strain evidence="2 3">HER1398</strain>
    </source>
</reference>
<dbReference type="AlphaFoldDB" id="U2JCN0"/>
<proteinExistence type="predicted"/>
<gene>
    <name evidence="2" type="ORF">M472_16900</name>
</gene>
<name>U2JCN0_9SPHI</name>
<feature type="transmembrane region" description="Helical" evidence="1">
    <location>
        <begin position="20"/>
        <end position="43"/>
    </location>
</feature>
<dbReference type="Proteomes" id="UP000016584">
    <property type="component" value="Unassembled WGS sequence"/>
</dbReference>
<evidence type="ECO:0000313" key="3">
    <source>
        <dbReference type="Proteomes" id="UP000016584"/>
    </source>
</evidence>
<organism evidence="2 3">
    <name type="scientific">Sphingobacterium paucimobilis HER1398</name>
    <dbReference type="NCBI Taxonomy" id="1346330"/>
    <lineage>
        <taxon>Bacteria</taxon>
        <taxon>Pseudomonadati</taxon>
        <taxon>Bacteroidota</taxon>
        <taxon>Sphingobacteriia</taxon>
        <taxon>Sphingobacteriales</taxon>
        <taxon>Sphingobacteriaceae</taxon>
        <taxon>Sphingobacterium</taxon>
    </lineage>
</organism>
<dbReference type="OrthoDB" id="1431520at2"/>
<comment type="caution">
    <text evidence="2">The sequence shown here is derived from an EMBL/GenBank/DDBJ whole genome shotgun (WGS) entry which is preliminary data.</text>
</comment>
<dbReference type="RefSeq" id="WP_021069310.1">
    <property type="nucleotide sequence ID" value="NZ_ATDL01000006.1"/>
</dbReference>
<keyword evidence="1" id="KW-0472">Membrane</keyword>
<keyword evidence="3" id="KW-1185">Reference proteome</keyword>
<sequence>MSGQIDSVGGKVKVEIHKVFRVLITIMLVLPLLGVTVIVATGTKQLSPFMVLFAIGQILMIRYVFITLAFRLLSKGSLMRLRDVLDLEWC</sequence>
<protein>
    <submittedName>
        <fullName evidence="2">Uncharacterized protein</fullName>
    </submittedName>
</protein>
<keyword evidence="1" id="KW-1133">Transmembrane helix</keyword>